<sequence length="351" mass="40640">MKFNFILLLFFSNCVFGGMQSIEVIEKNKREKSNESNKELISKFAQWGDNEVLARYTDVTGTRRHVDVSLGFRYLMTNTPLPKGDKSEYAVAIAYQGEFDFFALTRNSSPVVTTRHNPSIFYTKVWDPDKLGLSSWVLSFEHESNGQVTDTQARLDAVIEGFQKDYENDLSVSDSELLEMAQQTISRSNNFLGFGINYQIGKDKEKDKYKSDCLVLFDCIHIFGKIRYQLDKDPEDNLWWQEGQSDKLKDYVGTEIDVSSPFYLWNLKSSLRLTYRTGQLLGASPFKNHTFDLRYYIDLPIGRALAKVFEWDNAELFALPVVLRYHSGYLDELYNYSQRVNYVAVGLHARY</sequence>
<dbReference type="RefSeq" id="WP_335734172.1">
    <property type="nucleotide sequence ID" value="NZ_JALAAR010000001.1"/>
</dbReference>
<evidence type="ECO:0000313" key="1">
    <source>
        <dbReference type="EMBL" id="MEH8015752.1"/>
    </source>
</evidence>
<organism evidence="1 2">
    <name type="scientific">Rheinheimera muenzenbergensis</name>
    <dbReference type="NCBI Taxonomy" id="1193628"/>
    <lineage>
        <taxon>Bacteria</taxon>
        <taxon>Pseudomonadati</taxon>
        <taxon>Pseudomonadota</taxon>
        <taxon>Gammaproteobacteria</taxon>
        <taxon>Chromatiales</taxon>
        <taxon>Chromatiaceae</taxon>
        <taxon>Rheinheimera</taxon>
    </lineage>
</organism>
<dbReference type="SUPFAM" id="SSF56931">
    <property type="entry name" value="Outer membrane phospholipase A (OMPLA)"/>
    <property type="match status" value="1"/>
</dbReference>
<protein>
    <submittedName>
        <fullName evidence="1">Phospholipase A</fullName>
    </submittedName>
</protein>
<keyword evidence="2" id="KW-1185">Reference proteome</keyword>
<accession>A0ABU8C1H5</accession>
<dbReference type="Gene3D" id="2.40.230.10">
    <property type="entry name" value="Phospholipase A1"/>
    <property type="match status" value="1"/>
</dbReference>
<dbReference type="InterPro" id="IPR036541">
    <property type="entry name" value="PLipase_A1_sf"/>
</dbReference>
<evidence type="ECO:0000313" key="2">
    <source>
        <dbReference type="Proteomes" id="UP001375382"/>
    </source>
</evidence>
<reference evidence="1 2" key="1">
    <citation type="journal article" date="2023" name="Ecotoxicol. Environ. Saf.">
        <title>Mercury remediation potential of mercury-resistant strain Rheinheimera metallidurans sp. nov. isolated from a municipal waste dumping site.</title>
        <authorList>
            <person name="Yadav V."/>
            <person name="Manjhi A."/>
            <person name="Vadakedath N."/>
        </authorList>
    </citation>
    <scope>NUCLEOTIDE SEQUENCE [LARGE SCALE GENOMIC DNA]</scope>
    <source>
        <strain evidence="1 2">E-49</strain>
    </source>
</reference>
<comment type="caution">
    <text evidence="1">The sequence shown here is derived from an EMBL/GenBank/DDBJ whole genome shotgun (WGS) entry which is preliminary data.</text>
</comment>
<dbReference type="Proteomes" id="UP001375382">
    <property type="component" value="Unassembled WGS sequence"/>
</dbReference>
<dbReference type="EMBL" id="JALAAR010000001">
    <property type="protein sequence ID" value="MEH8015752.1"/>
    <property type="molecule type" value="Genomic_DNA"/>
</dbReference>
<gene>
    <name evidence="1" type="ORF">MN202_00775</name>
</gene>
<proteinExistence type="predicted"/>
<name>A0ABU8C1H5_9GAMM</name>